<comment type="function">
    <text evidence="17">Endoplasmic reticulum (ER)-anchored protein that mediates the formation of contact sites between the ER and endosomes via interaction with FFAT motif-containing proteins such as STARD3 or WDR44. STARD3-VAPA interaction enables cholesterol transfer from the ER to endosomes. Via interaction with WDR44 participates in neosynthesized protein export. In addition, recruited to the plasma membrane through OSBPL3 binding. The OSBPL3-VAPA complex stimulates RRAS signaling which in turn attenuates integrin beta-1 (ITGB1) activation at the cell surface. With OSBPL3, may regulate ER morphology. May play a role in vesicle trafficking.</text>
</comment>
<evidence type="ECO:0000313" key="23">
    <source>
        <dbReference type="Proteomes" id="UP000694419"/>
    </source>
</evidence>
<dbReference type="InterPro" id="IPR008962">
    <property type="entry name" value="PapD-like_sf"/>
</dbReference>
<evidence type="ECO:0000256" key="17">
    <source>
        <dbReference type="ARBA" id="ARBA00045917"/>
    </source>
</evidence>
<evidence type="ECO:0000256" key="1">
    <source>
        <dbReference type="ARBA" id="ARBA00004163"/>
    </source>
</evidence>
<dbReference type="AlphaFoldDB" id="A0A8C3KBV1"/>
<sequence length="512" mass="54968">VRPQPSGRGYLIAARSRLPRLKPHRAAAQTQATATLKCGYRAFDTICPICPASFPNCQQAPPFLLQLREKGRQNHPQAVRAVLPLSPLSLAGRPPPLTDYSSRQAPRPPAARHAGSGSSLSGPYRRATGALPLPAHRNPRNSARTVRAASPRPRRLQQGPVVRGCAGRRDPAPTAGAGRTVGGGGGERSLELRASACALGAALAPAVEPAARDWGTAARAAAAPTATARPPRGSGATARPPPPAPPPPASSPHSSSRRSEQSEMAAAGALAKHEQILVLDPPTDLKFKGPFTDVVTTNLKLRNPSDRKVCFKVKTTAPRRYCVRPNSGIIDPGSSVVVSVMLQPFDYDPNEKSKHKFMVQTTYAPPNISDMEAVWKEAKPDELMDSKLRCVFEMPNENDKLNDIDASKPAPVLNTSKQDGPMPKPHSVSLNDTETRKLVEECKRLQAEIMKLTDENRHLRDEGLRLRKVAHSDKSGSPTALALRDNGSNSLPSLLVVIAAIFIGFFLGKFIL</sequence>
<evidence type="ECO:0000256" key="9">
    <source>
        <dbReference type="ARBA" id="ARBA00022692"/>
    </source>
</evidence>
<keyword evidence="13" id="KW-0007">Acetylation</keyword>
<reference evidence="22" key="1">
    <citation type="submission" date="2025-08" db="UniProtKB">
        <authorList>
            <consortium name="Ensembl"/>
        </authorList>
    </citation>
    <scope>IDENTIFICATION</scope>
</reference>
<dbReference type="GO" id="GO:0033149">
    <property type="term" value="F:FFAT motif binding"/>
    <property type="evidence" value="ECO:0007669"/>
    <property type="project" value="TreeGrafter"/>
</dbReference>
<keyword evidence="8" id="KW-0597">Phosphoprotein</keyword>
<feature type="coiled-coil region" evidence="18">
    <location>
        <begin position="435"/>
        <end position="462"/>
    </location>
</feature>
<keyword evidence="11" id="KW-0965">Cell junction</keyword>
<proteinExistence type="inferred from homology"/>
<keyword evidence="23" id="KW-1185">Reference proteome</keyword>
<evidence type="ECO:0000256" key="11">
    <source>
        <dbReference type="ARBA" id="ARBA00022949"/>
    </source>
</evidence>
<evidence type="ECO:0000256" key="15">
    <source>
        <dbReference type="ARBA" id="ARBA00023136"/>
    </source>
</evidence>
<feature type="region of interest" description="Disordered" evidence="19">
    <location>
        <begin position="215"/>
        <end position="269"/>
    </location>
</feature>
<keyword evidence="9 20" id="KW-0812">Transmembrane</keyword>
<keyword evidence="6" id="KW-0796">Tight junction</keyword>
<evidence type="ECO:0000256" key="10">
    <source>
        <dbReference type="ARBA" id="ARBA00022824"/>
    </source>
</evidence>
<protein>
    <recommendedName>
        <fullName evidence="5">Vesicle-associated membrane protein-associated protein A</fullName>
    </recommendedName>
</protein>
<evidence type="ECO:0000256" key="3">
    <source>
        <dbReference type="ARBA" id="ARBA00004521"/>
    </source>
</evidence>
<dbReference type="GO" id="GO:0005789">
    <property type="term" value="C:endoplasmic reticulum membrane"/>
    <property type="evidence" value="ECO:0007669"/>
    <property type="project" value="UniProtKB-SubCell"/>
</dbReference>
<dbReference type="Gene3D" id="2.60.40.10">
    <property type="entry name" value="Immunoglobulins"/>
    <property type="match status" value="1"/>
</dbReference>
<feature type="transmembrane region" description="Helical" evidence="20">
    <location>
        <begin position="491"/>
        <end position="511"/>
    </location>
</feature>
<evidence type="ECO:0000256" key="13">
    <source>
        <dbReference type="ARBA" id="ARBA00022990"/>
    </source>
</evidence>
<feature type="compositionally biased region" description="Low complexity" evidence="19">
    <location>
        <begin position="216"/>
        <end position="238"/>
    </location>
</feature>
<dbReference type="InterPro" id="IPR013783">
    <property type="entry name" value="Ig-like_fold"/>
</dbReference>
<name>A0A8C3KBV1_9CHAR</name>
<evidence type="ECO:0000256" key="7">
    <source>
        <dbReference type="ARBA" id="ARBA00022475"/>
    </source>
</evidence>
<evidence type="ECO:0000256" key="8">
    <source>
        <dbReference type="ARBA" id="ARBA00022553"/>
    </source>
</evidence>
<evidence type="ECO:0000256" key="20">
    <source>
        <dbReference type="SAM" id="Phobius"/>
    </source>
</evidence>
<keyword evidence="10" id="KW-0256">Endoplasmic reticulum</keyword>
<evidence type="ECO:0000256" key="19">
    <source>
        <dbReference type="SAM" id="MobiDB-lite"/>
    </source>
</evidence>
<dbReference type="InterPro" id="IPR016763">
    <property type="entry name" value="VAP"/>
</dbReference>
<comment type="similarity">
    <text evidence="4">Belongs to the VAMP-associated protein (VAP) (TC 9.B.17) family.</text>
</comment>
<dbReference type="Ensembl" id="ENSCPGT00000023344.1">
    <property type="protein sequence ID" value="ENSCPGP00000021311.1"/>
    <property type="gene ID" value="ENSCPGG00000014881.1"/>
</dbReference>
<evidence type="ECO:0000256" key="14">
    <source>
        <dbReference type="ARBA" id="ARBA00023054"/>
    </source>
</evidence>
<dbReference type="InterPro" id="IPR000535">
    <property type="entry name" value="MSP_dom"/>
</dbReference>
<dbReference type="PANTHER" id="PTHR10809">
    <property type="entry name" value="VESICLE-ASSOCIATED MEMBRANE PROTEIN-ASSOCIATED PROTEIN"/>
    <property type="match status" value="1"/>
</dbReference>
<reference evidence="22" key="2">
    <citation type="submission" date="2025-09" db="UniProtKB">
        <authorList>
            <consortium name="Ensembl"/>
        </authorList>
    </citation>
    <scope>IDENTIFICATION</scope>
</reference>
<keyword evidence="14 18" id="KW-0175">Coiled coil</keyword>
<feature type="region of interest" description="Disordered" evidence="19">
    <location>
        <begin position="87"/>
        <end position="186"/>
    </location>
</feature>
<accession>A0A8C3KBV1</accession>
<evidence type="ECO:0000313" key="22">
    <source>
        <dbReference type="Ensembl" id="ENSCPGP00000021311.1"/>
    </source>
</evidence>
<dbReference type="Proteomes" id="UP000694419">
    <property type="component" value="Unplaced"/>
</dbReference>
<evidence type="ECO:0000256" key="2">
    <source>
        <dbReference type="ARBA" id="ARBA00004435"/>
    </source>
</evidence>
<keyword evidence="12 20" id="KW-1133">Transmembrane helix</keyword>
<feature type="domain" description="MSP" evidence="21">
    <location>
        <begin position="276"/>
        <end position="393"/>
    </location>
</feature>
<comment type="subcellular location">
    <subcellularLocation>
        <location evidence="2">Cell junction</location>
        <location evidence="2">Tight junction</location>
    </subcellularLocation>
    <subcellularLocation>
        <location evidence="3">Cell membrane</location>
        <topology evidence="3">Single-pass type IV membrane protein</topology>
    </subcellularLocation>
    <subcellularLocation>
        <location evidence="1">Endoplasmic reticulum membrane</location>
        <topology evidence="1">Single-pass type IV membrane protein</topology>
    </subcellularLocation>
</comment>
<dbReference type="SUPFAM" id="SSF49354">
    <property type="entry name" value="PapD-like"/>
    <property type="match status" value="1"/>
</dbReference>
<feature type="region of interest" description="Disordered" evidence="19">
    <location>
        <begin position="400"/>
        <end position="429"/>
    </location>
</feature>
<dbReference type="GO" id="GO:0005923">
    <property type="term" value="C:bicellular tight junction"/>
    <property type="evidence" value="ECO:0007669"/>
    <property type="project" value="UniProtKB-SubCell"/>
</dbReference>
<evidence type="ECO:0000256" key="18">
    <source>
        <dbReference type="SAM" id="Coils"/>
    </source>
</evidence>
<dbReference type="PANTHER" id="PTHR10809:SF155">
    <property type="entry name" value="VESICLE-ASSOCIATED MEMBRANE PROTEIN-ASSOCIATED PROTEIN A"/>
    <property type="match status" value="1"/>
</dbReference>
<keyword evidence="15 20" id="KW-0472">Membrane</keyword>
<keyword evidence="16" id="KW-1015">Disulfide bond</keyword>
<evidence type="ECO:0000256" key="6">
    <source>
        <dbReference type="ARBA" id="ARBA00022427"/>
    </source>
</evidence>
<dbReference type="FunFam" id="2.60.40.10:FF:000334">
    <property type="entry name" value="vesicle-associated membrane protein-associated protein A isoform X1"/>
    <property type="match status" value="1"/>
</dbReference>
<evidence type="ECO:0000256" key="12">
    <source>
        <dbReference type="ARBA" id="ARBA00022989"/>
    </source>
</evidence>
<dbReference type="PROSITE" id="PS50202">
    <property type="entry name" value="MSP"/>
    <property type="match status" value="1"/>
</dbReference>
<feature type="compositionally biased region" description="Pro residues" evidence="19">
    <location>
        <begin position="239"/>
        <end position="250"/>
    </location>
</feature>
<dbReference type="Pfam" id="PF00635">
    <property type="entry name" value="Motile_Sperm"/>
    <property type="match status" value="1"/>
</dbReference>
<dbReference type="GO" id="GO:0005886">
    <property type="term" value="C:plasma membrane"/>
    <property type="evidence" value="ECO:0007669"/>
    <property type="project" value="UniProtKB-SubCell"/>
</dbReference>
<evidence type="ECO:0000256" key="4">
    <source>
        <dbReference type="ARBA" id="ARBA00008932"/>
    </source>
</evidence>
<dbReference type="GO" id="GO:0031175">
    <property type="term" value="P:neuron projection development"/>
    <property type="evidence" value="ECO:0007669"/>
    <property type="project" value="TreeGrafter"/>
</dbReference>
<keyword evidence="7" id="KW-1003">Cell membrane</keyword>
<evidence type="ECO:0000259" key="21">
    <source>
        <dbReference type="PROSITE" id="PS50202"/>
    </source>
</evidence>
<organism evidence="22 23">
    <name type="scientific">Calidris pygmaea</name>
    <name type="common">Spoon-billed sandpiper</name>
    <dbReference type="NCBI Taxonomy" id="425635"/>
    <lineage>
        <taxon>Eukaryota</taxon>
        <taxon>Metazoa</taxon>
        <taxon>Chordata</taxon>
        <taxon>Craniata</taxon>
        <taxon>Vertebrata</taxon>
        <taxon>Euteleostomi</taxon>
        <taxon>Archelosauria</taxon>
        <taxon>Archosauria</taxon>
        <taxon>Dinosauria</taxon>
        <taxon>Saurischia</taxon>
        <taxon>Theropoda</taxon>
        <taxon>Coelurosauria</taxon>
        <taxon>Aves</taxon>
        <taxon>Neognathae</taxon>
        <taxon>Neoaves</taxon>
        <taxon>Charadriiformes</taxon>
        <taxon>Scolopacidae</taxon>
        <taxon>Calidris</taxon>
    </lineage>
</organism>
<evidence type="ECO:0000256" key="5">
    <source>
        <dbReference type="ARBA" id="ARBA00018309"/>
    </source>
</evidence>
<evidence type="ECO:0000256" key="16">
    <source>
        <dbReference type="ARBA" id="ARBA00023157"/>
    </source>
</evidence>